<dbReference type="EMBL" id="QXFU01001390">
    <property type="protein sequence ID" value="KAE9003417.1"/>
    <property type="molecule type" value="Genomic_DNA"/>
</dbReference>
<feature type="compositionally biased region" description="Basic and acidic residues" evidence="1">
    <location>
        <begin position="72"/>
        <end position="81"/>
    </location>
</feature>
<gene>
    <name evidence="2" type="ORF">PR002_g17348</name>
</gene>
<dbReference type="AlphaFoldDB" id="A0A6A3KCR2"/>
<evidence type="ECO:0000313" key="3">
    <source>
        <dbReference type="Proteomes" id="UP000435112"/>
    </source>
</evidence>
<accession>A0A6A3KCR2</accession>
<sequence>MALSVETDGQQPANEDQGECRQRQRGPRRSRRAGQGKMRRQQDDTGCDGPVDGGSTRQKIAHLAGRRSRASKGREGEMTKTHERRGRRTKGETTSRF</sequence>
<organism evidence="2 3">
    <name type="scientific">Phytophthora rubi</name>
    <dbReference type="NCBI Taxonomy" id="129364"/>
    <lineage>
        <taxon>Eukaryota</taxon>
        <taxon>Sar</taxon>
        <taxon>Stramenopiles</taxon>
        <taxon>Oomycota</taxon>
        <taxon>Peronosporomycetes</taxon>
        <taxon>Peronosporales</taxon>
        <taxon>Peronosporaceae</taxon>
        <taxon>Phytophthora</taxon>
    </lineage>
</organism>
<feature type="compositionally biased region" description="Basic residues" evidence="1">
    <location>
        <begin position="23"/>
        <end position="39"/>
    </location>
</feature>
<evidence type="ECO:0000256" key="1">
    <source>
        <dbReference type="SAM" id="MobiDB-lite"/>
    </source>
</evidence>
<protein>
    <submittedName>
        <fullName evidence="2">Uncharacterized protein</fullName>
    </submittedName>
</protein>
<proteinExistence type="predicted"/>
<dbReference type="Proteomes" id="UP000435112">
    <property type="component" value="Unassembled WGS sequence"/>
</dbReference>
<feature type="region of interest" description="Disordered" evidence="1">
    <location>
        <begin position="1"/>
        <end position="97"/>
    </location>
</feature>
<reference evidence="2 3" key="1">
    <citation type="submission" date="2018-09" db="EMBL/GenBank/DDBJ databases">
        <title>Genomic investigation of the strawberry pathogen Phytophthora fragariae indicates pathogenicity is determined by transcriptional variation in three key races.</title>
        <authorList>
            <person name="Adams T.M."/>
            <person name="Armitage A.D."/>
            <person name="Sobczyk M.K."/>
            <person name="Bates H.J."/>
            <person name="Dunwell J.M."/>
            <person name="Nellist C.F."/>
            <person name="Harrison R.J."/>
        </authorList>
    </citation>
    <scope>NUCLEOTIDE SEQUENCE [LARGE SCALE GENOMIC DNA]</scope>
    <source>
        <strain evidence="2 3">SCRP324</strain>
    </source>
</reference>
<comment type="caution">
    <text evidence="2">The sequence shown here is derived from an EMBL/GenBank/DDBJ whole genome shotgun (WGS) entry which is preliminary data.</text>
</comment>
<name>A0A6A3KCR2_9STRA</name>
<evidence type="ECO:0000313" key="2">
    <source>
        <dbReference type="EMBL" id="KAE9003417.1"/>
    </source>
</evidence>